<feature type="chain" id="PRO_5011987582" description="Spore coat protein U domain-containing protein" evidence="2">
    <location>
        <begin position="38"/>
        <end position="168"/>
    </location>
</feature>
<feature type="region of interest" description="Disordered" evidence="1">
    <location>
        <begin position="110"/>
        <end position="130"/>
    </location>
</feature>
<keyword evidence="4" id="KW-1185">Reference proteome</keyword>
<evidence type="ECO:0000256" key="2">
    <source>
        <dbReference type="SAM" id="SignalP"/>
    </source>
</evidence>
<evidence type="ECO:0000256" key="1">
    <source>
        <dbReference type="SAM" id="MobiDB-lite"/>
    </source>
</evidence>
<sequence>MALHRKGSVNAMSSKSLLFSAPLAAAASLLLVSPAAAADVTFTTSLINSCVLTIDTTGRLAASSDGTTLGSEISGGSAATMAVVAIGAAPRITFSAPTLSGPSGWGGGATTQIRYTSSRGTPQPYTSASSTQTLSGLLDLFTVNARVQSANGFDGGSYTVTTIATCQQ</sequence>
<reference evidence="4" key="1">
    <citation type="submission" date="2017-04" db="EMBL/GenBank/DDBJ databases">
        <authorList>
            <person name="Varghese N."/>
            <person name="Submissions S."/>
        </authorList>
    </citation>
    <scope>NUCLEOTIDE SEQUENCE [LARGE SCALE GENOMIC DNA]</scope>
    <source>
        <strain evidence="4">Dd16</strain>
    </source>
</reference>
<dbReference type="EMBL" id="LT840185">
    <property type="protein sequence ID" value="SMF77141.1"/>
    <property type="molecule type" value="Genomic_DNA"/>
</dbReference>
<evidence type="ECO:0008006" key="5">
    <source>
        <dbReference type="Google" id="ProtNLM"/>
    </source>
</evidence>
<evidence type="ECO:0000313" key="4">
    <source>
        <dbReference type="Proteomes" id="UP000192934"/>
    </source>
</evidence>
<dbReference type="Proteomes" id="UP000192934">
    <property type="component" value="Chromosome I"/>
</dbReference>
<keyword evidence="2" id="KW-0732">Signal</keyword>
<protein>
    <recommendedName>
        <fullName evidence="5">Spore coat protein U domain-containing protein</fullName>
    </recommendedName>
</protein>
<feature type="signal peptide" evidence="2">
    <location>
        <begin position="1"/>
        <end position="37"/>
    </location>
</feature>
<gene>
    <name evidence="3" type="ORF">SAMN06295910_2545</name>
</gene>
<organism evidence="3 4">
    <name type="scientific">Allosphingosinicella indica</name>
    <dbReference type="NCBI Taxonomy" id="941907"/>
    <lineage>
        <taxon>Bacteria</taxon>
        <taxon>Pseudomonadati</taxon>
        <taxon>Pseudomonadota</taxon>
        <taxon>Alphaproteobacteria</taxon>
        <taxon>Sphingomonadales</taxon>
        <taxon>Sphingomonadaceae</taxon>
        <taxon>Allosphingosinicella</taxon>
    </lineage>
</organism>
<evidence type="ECO:0000313" key="3">
    <source>
        <dbReference type="EMBL" id="SMF77141.1"/>
    </source>
</evidence>
<accession>A0A1X7GZT0</accession>
<name>A0A1X7GZT0_9SPHN</name>
<dbReference type="STRING" id="941907.SAMN06295910_2545"/>
<dbReference type="AlphaFoldDB" id="A0A1X7GZT0"/>
<proteinExistence type="predicted"/>